<organism evidence="1 2">
    <name type="scientific">Rhodonellum psychrophilum GCM71 = DSM 17998</name>
    <dbReference type="NCBI Taxonomy" id="1123057"/>
    <lineage>
        <taxon>Bacteria</taxon>
        <taxon>Pseudomonadati</taxon>
        <taxon>Bacteroidota</taxon>
        <taxon>Cytophagia</taxon>
        <taxon>Cytophagales</taxon>
        <taxon>Cytophagaceae</taxon>
        <taxon>Rhodonellum</taxon>
    </lineage>
</organism>
<dbReference type="EMBL" id="AWXR01000134">
    <property type="protein sequence ID" value="ERM80211.1"/>
    <property type="molecule type" value="Genomic_DNA"/>
</dbReference>
<evidence type="ECO:0000313" key="1">
    <source>
        <dbReference type="EMBL" id="ERM80211.1"/>
    </source>
</evidence>
<dbReference type="Proteomes" id="UP000016843">
    <property type="component" value="Unassembled WGS sequence"/>
</dbReference>
<reference evidence="1 2" key="1">
    <citation type="journal article" date="2013" name="Genome Announc.">
        <title>Draft Genome Sequence of the Psychrophilic and Alkaliphilic Rhodonellum psychrophilum Strain GCM71T.</title>
        <authorList>
            <person name="Hauptmann A.L."/>
            <person name="Glaring M.A."/>
            <person name="Hallin P.F."/>
            <person name="Prieme A."/>
            <person name="Stougaard P."/>
        </authorList>
    </citation>
    <scope>NUCLEOTIDE SEQUENCE [LARGE SCALE GENOMIC DNA]</scope>
    <source>
        <strain evidence="1 2">GCM71</strain>
    </source>
</reference>
<accession>U5BUE6</accession>
<gene>
    <name evidence="1" type="ORF">P872_14135</name>
</gene>
<dbReference type="AlphaFoldDB" id="U5BUE6"/>
<protein>
    <submittedName>
        <fullName evidence="1">Uncharacterized protein</fullName>
    </submittedName>
</protein>
<evidence type="ECO:0000313" key="2">
    <source>
        <dbReference type="Proteomes" id="UP000016843"/>
    </source>
</evidence>
<name>U5BUE6_9BACT</name>
<proteinExistence type="predicted"/>
<sequence>MVRFSCSFYSYWEAYCIFRVKCSIQIFVEMNVLKS</sequence>
<keyword evidence="2" id="KW-1185">Reference proteome</keyword>
<comment type="caution">
    <text evidence="1">The sequence shown here is derived from an EMBL/GenBank/DDBJ whole genome shotgun (WGS) entry which is preliminary data.</text>
</comment>